<evidence type="ECO:0000256" key="1">
    <source>
        <dbReference type="SAM" id="MobiDB-lite"/>
    </source>
</evidence>
<dbReference type="Proteomes" id="UP001566331">
    <property type="component" value="Unassembled WGS sequence"/>
</dbReference>
<dbReference type="SUPFAM" id="SSF50475">
    <property type="entry name" value="FMN-binding split barrel"/>
    <property type="match status" value="1"/>
</dbReference>
<keyword evidence="3" id="KW-1185">Reference proteome</keyword>
<evidence type="ECO:0000313" key="3">
    <source>
        <dbReference type="Proteomes" id="UP001566331"/>
    </source>
</evidence>
<dbReference type="Pfam" id="PF12900">
    <property type="entry name" value="Pyridox_ox_2"/>
    <property type="match status" value="1"/>
</dbReference>
<sequence>MIRREIDRRVTASHPQKSQAAAPRVRRLAKRGRYDRATLDAILDAGLVCHIGFVHEDAPVVIPTLYWRNGSRVYWHGSRASRMLRSIAGARICLTVTHLDGLVLARSAFHHSANYRSAVLFGRAAELTDRAERLAQLEYLVESLYPGRWTALRPVKPQELAATRILYLEISEFSAKVREGQNVEDRRDVDWPVWAGVIPLTLHAGIPQADDPCADTQHSPPATPKLVGCS</sequence>
<dbReference type="InterPro" id="IPR024747">
    <property type="entry name" value="Pyridox_Oxase-rel"/>
</dbReference>
<comment type="caution">
    <text evidence="2">The sequence shown here is derived from an EMBL/GenBank/DDBJ whole genome shotgun (WGS) entry which is preliminary data.</text>
</comment>
<feature type="region of interest" description="Disordered" evidence="1">
    <location>
        <begin position="1"/>
        <end position="25"/>
    </location>
</feature>
<name>A0ABV4HXS4_9GAMM</name>
<feature type="compositionally biased region" description="Basic and acidic residues" evidence="1">
    <location>
        <begin position="1"/>
        <end position="10"/>
    </location>
</feature>
<dbReference type="InterPro" id="IPR012349">
    <property type="entry name" value="Split_barrel_FMN-bd"/>
</dbReference>
<dbReference type="EMBL" id="JBFWIC010000067">
    <property type="protein sequence ID" value="MEZ0476928.1"/>
    <property type="molecule type" value="Genomic_DNA"/>
</dbReference>
<gene>
    <name evidence="2" type="ORF">AB6713_20330</name>
</gene>
<dbReference type="GO" id="GO:0016491">
    <property type="term" value="F:oxidoreductase activity"/>
    <property type="evidence" value="ECO:0007669"/>
    <property type="project" value="UniProtKB-KW"/>
</dbReference>
<accession>A0ABV4HXS4</accession>
<organism evidence="2 3">
    <name type="scientific">Luteimonas salinilitoris</name>
    <dbReference type="NCBI Taxonomy" id="3237697"/>
    <lineage>
        <taxon>Bacteria</taxon>
        <taxon>Pseudomonadati</taxon>
        <taxon>Pseudomonadota</taxon>
        <taxon>Gammaproteobacteria</taxon>
        <taxon>Lysobacterales</taxon>
        <taxon>Lysobacteraceae</taxon>
        <taxon>Luteimonas</taxon>
    </lineage>
</organism>
<dbReference type="PANTHER" id="PTHR34071">
    <property type="entry name" value="5-NITROIMIDAZOLE ANTIBIOTICS RESISTANCE PROTEIN, NIMA-FAMILY-RELATED PROTEIN-RELATED"/>
    <property type="match status" value="1"/>
</dbReference>
<proteinExistence type="predicted"/>
<keyword evidence="2" id="KW-0560">Oxidoreductase</keyword>
<dbReference type="PANTHER" id="PTHR34071:SF2">
    <property type="entry name" value="FLAVIN-NUCLEOTIDE-BINDING PROTEIN"/>
    <property type="match status" value="1"/>
</dbReference>
<dbReference type="RefSeq" id="WP_370564415.1">
    <property type="nucleotide sequence ID" value="NZ_JBFWIB010000008.1"/>
</dbReference>
<feature type="region of interest" description="Disordered" evidence="1">
    <location>
        <begin position="209"/>
        <end position="230"/>
    </location>
</feature>
<reference evidence="2 3" key="1">
    <citation type="submission" date="2024-07" db="EMBL/GenBank/DDBJ databases">
        <title>Luteimonas salilacus sp. nov., isolated from the shore soil of Salt Lake in Tibet of China.</title>
        <authorList>
            <person name="Zhang X."/>
            <person name="Li A."/>
        </authorList>
    </citation>
    <scope>NUCLEOTIDE SEQUENCE [LARGE SCALE GENOMIC DNA]</scope>
    <source>
        <strain evidence="2 3">B3-2-R+30</strain>
    </source>
</reference>
<protein>
    <submittedName>
        <fullName evidence="2">Pyridoxamine 5'-phosphate oxidase family protein</fullName>
        <ecNumber evidence="2">1.-.-.-</ecNumber>
    </submittedName>
</protein>
<dbReference type="EC" id="1.-.-.-" evidence="2"/>
<evidence type="ECO:0000313" key="2">
    <source>
        <dbReference type="EMBL" id="MEZ0476928.1"/>
    </source>
</evidence>
<dbReference type="Gene3D" id="2.30.110.10">
    <property type="entry name" value="Electron Transport, Fmn-binding Protein, Chain A"/>
    <property type="match status" value="1"/>
</dbReference>